<dbReference type="Proteomes" id="UP000274661">
    <property type="component" value="Unassembled WGS sequence"/>
</dbReference>
<sequence length="96" mass="10654">MIQLAPVDRLDPTHVYWVAAVTAPCRDWSGAPGCRKGARYLVDPDDGSTSRQARLVFDSRAGCLEWMMAHRSELVRDLPGASVVPVNYARWLLGLD</sequence>
<dbReference type="OrthoDB" id="7573293at2"/>
<proteinExistence type="predicted"/>
<evidence type="ECO:0000313" key="2">
    <source>
        <dbReference type="Proteomes" id="UP000274661"/>
    </source>
</evidence>
<keyword evidence="2" id="KW-1185">Reference proteome</keyword>
<name>A0A3R9X7X3_9SPHN</name>
<comment type="caution">
    <text evidence="1">The sequence shown here is derived from an EMBL/GenBank/DDBJ whole genome shotgun (WGS) entry which is preliminary data.</text>
</comment>
<dbReference type="EMBL" id="RWJF01000001">
    <property type="protein sequence ID" value="RST30852.1"/>
    <property type="molecule type" value="Genomic_DNA"/>
</dbReference>
<reference evidence="1 2" key="1">
    <citation type="submission" date="2018-12" db="EMBL/GenBank/DDBJ databases">
        <title>Sphingomonas sp. HMF7854 Genome sequencing and assembly.</title>
        <authorList>
            <person name="Cha I."/>
            <person name="Kang H."/>
            <person name="Kim H."/>
            <person name="Kang J."/>
            <person name="Joh K."/>
        </authorList>
    </citation>
    <scope>NUCLEOTIDE SEQUENCE [LARGE SCALE GENOMIC DNA]</scope>
    <source>
        <strain evidence="1 2">HMF7854</strain>
    </source>
</reference>
<evidence type="ECO:0000313" key="1">
    <source>
        <dbReference type="EMBL" id="RST30852.1"/>
    </source>
</evidence>
<dbReference type="RefSeq" id="WP_126718686.1">
    <property type="nucleotide sequence ID" value="NZ_RWJF01000001.1"/>
</dbReference>
<dbReference type="AlphaFoldDB" id="A0A3R9X7X3"/>
<protein>
    <submittedName>
        <fullName evidence="1">Uncharacterized protein</fullName>
    </submittedName>
</protein>
<gene>
    <name evidence="1" type="ORF">HMF7854_08370</name>
</gene>
<accession>A0A3R9X7X3</accession>
<organism evidence="1 2">
    <name type="scientific">Sphingomonas ginkgonis</name>
    <dbReference type="NCBI Taxonomy" id="2315330"/>
    <lineage>
        <taxon>Bacteria</taxon>
        <taxon>Pseudomonadati</taxon>
        <taxon>Pseudomonadota</taxon>
        <taxon>Alphaproteobacteria</taxon>
        <taxon>Sphingomonadales</taxon>
        <taxon>Sphingomonadaceae</taxon>
        <taxon>Sphingomonas</taxon>
    </lineage>
</organism>